<protein>
    <submittedName>
        <fullName evidence="2">ATP phosphoribosyltransferase regulatory subunit</fullName>
        <ecNumber evidence="2">2.4.2.17</ecNumber>
    </submittedName>
</protein>
<dbReference type="SUPFAM" id="SSF55681">
    <property type="entry name" value="Class II aaRS and biotin synthetases"/>
    <property type="match status" value="1"/>
</dbReference>
<keyword evidence="2" id="KW-0328">Glycosyltransferase</keyword>
<proteinExistence type="predicted"/>
<dbReference type="InterPro" id="IPR041715">
    <property type="entry name" value="HisRS-like_core"/>
</dbReference>
<sequence length="176" mass="19018">MLESLKLLSIDPIVLSLGNVAIFNALIAQESLSGEQVAKLRQIFARRSAPDLAEFIVSVTLNNADMFSALMKLEGDASILDKALGVFSDLPEAKSAIEDLIKISNQLNTADVEVMIDLAELKAYEYHTGVVFSAYNEDYSKALAQGGRYNGLSASFGKARAATGFSFDLKFLSQAQ</sequence>
<evidence type="ECO:0000313" key="2">
    <source>
        <dbReference type="EMBL" id="SFV86589.1"/>
    </source>
</evidence>
<gene>
    <name evidence="2" type="ORF">MNB_SUP05-9-633</name>
</gene>
<keyword evidence="2" id="KW-0808">Transferase</keyword>
<dbReference type="AlphaFoldDB" id="A0A1W1DY18"/>
<accession>A0A1W1DY18</accession>
<dbReference type="Gene3D" id="3.30.930.10">
    <property type="entry name" value="Bira Bifunctional Protein, Domain 2"/>
    <property type="match status" value="1"/>
</dbReference>
<dbReference type="PANTHER" id="PTHR11476:SF7">
    <property type="entry name" value="HISTIDINE--TRNA LIGASE"/>
    <property type="match status" value="1"/>
</dbReference>
<feature type="domain" description="Class II Histidinyl-tRNA synthetase (HisRS)-like catalytic core" evidence="1">
    <location>
        <begin position="1"/>
        <end position="171"/>
    </location>
</feature>
<dbReference type="PANTHER" id="PTHR11476">
    <property type="entry name" value="HISTIDYL-TRNA SYNTHETASE"/>
    <property type="match status" value="1"/>
</dbReference>
<dbReference type="Pfam" id="PF13393">
    <property type="entry name" value="tRNA-synt_His"/>
    <property type="match status" value="1"/>
</dbReference>
<dbReference type="EC" id="2.4.2.17" evidence="2"/>
<reference evidence="2" key="1">
    <citation type="submission" date="2016-10" db="EMBL/GenBank/DDBJ databases">
        <authorList>
            <person name="de Groot N.N."/>
        </authorList>
    </citation>
    <scope>NUCLEOTIDE SEQUENCE</scope>
</reference>
<name>A0A1W1DY18_9ZZZZ</name>
<organism evidence="2">
    <name type="scientific">hydrothermal vent metagenome</name>
    <dbReference type="NCBI Taxonomy" id="652676"/>
    <lineage>
        <taxon>unclassified sequences</taxon>
        <taxon>metagenomes</taxon>
        <taxon>ecological metagenomes</taxon>
    </lineage>
</organism>
<evidence type="ECO:0000259" key="1">
    <source>
        <dbReference type="Pfam" id="PF13393"/>
    </source>
</evidence>
<dbReference type="GO" id="GO:0003879">
    <property type="term" value="F:ATP phosphoribosyltransferase activity"/>
    <property type="evidence" value="ECO:0007669"/>
    <property type="project" value="UniProtKB-EC"/>
</dbReference>
<dbReference type="InterPro" id="IPR045864">
    <property type="entry name" value="aa-tRNA-synth_II/BPL/LPL"/>
</dbReference>
<dbReference type="EMBL" id="FPHX01000294">
    <property type="protein sequence ID" value="SFV86589.1"/>
    <property type="molecule type" value="Genomic_DNA"/>
</dbReference>